<evidence type="ECO:0000313" key="3">
    <source>
        <dbReference type="Proteomes" id="UP000789375"/>
    </source>
</evidence>
<gene>
    <name evidence="2" type="ORF">FMOSSE_LOCUS2549</name>
</gene>
<accession>A0A9N8Z4F4</accession>
<feature type="region of interest" description="Disordered" evidence="1">
    <location>
        <begin position="291"/>
        <end position="310"/>
    </location>
</feature>
<keyword evidence="3" id="KW-1185">Reference proteome</keyword>
<feature type="compositionally biased region" description="Polar residues" evidence="1">
    <location>
        <begin position="56"/>
        <end position="78"/>
    </location>
</feature>
<evidence type="ECO:0000256" key="1">
    <source>
        <dbReference type="SAM" id="MobiDB-lite"/>
    </source>
</evidence>
<feature type="region of interest" description="Disordered" evidence="1">
    <location>
        <begin position="56"/>
        <end position="82"/>
    </location>
</feature>
<dbReference type="EMBL" id="CAJVPP010000342">
    <property type="protein sequence ID" value="CAG8471729.1"/>
    <property type="molecule type" value="Genomic_DNA"/>
</dbReference>
<protein>
    <submittedName>
        <fullName evidence="2">14003_t:CDS:1</fullName>
    </submittedName>
</protein>
<dbReference type="AlphaFoldDB" id="A0A9N8Z4F4"/>
<comment type="caution">
    <text evidence="2">The sequence shown here is derived from an EMBL/GenBank/DDBJ whole genome shotgun (WGS) entry which is preliminary data.</text>
</comment>
<organism evidence="2 3">
    <name type="scientific">Funneliformis mosseae</name>
    <name type="common">Endomycorrhizal fungus</name>
    <name type="synonym">Glomus mosseae</name>
    <dbReference type="NCBI Taxonomy" id="27381"/>
    <lineage>
        <taxon>Eukaryota</taxon>
        <taxon>Fungi</taxon>
        <taxon>Fungi incertae sedis</taxon>
        <taxon>Mucoromycota</taxon>
        <taxon>Glomeromycotina</taxon>
        <taxon>Glomeromycetes</taxon>
        <taxon>Glomerales</taxon>
        <taxon>Glomeraceae</taxon>
        <taxon>Funneliformis</taxon>
    </lineage>
</organism>
<reference evidence="2" key="1">
    <citation type="submission" date="2021-06" db="EMBL/GenBank/DDBJ databases">
        <authorList>
            <person name="Kallberg Y."/>
            <person name="Tangrot J."/>
            <person name="Rosling A."/>
        </authorList>
    </citation>
    <scope>NUCLEOTIDE SEQUENCE</scope>
    <source>
        <strain evidence="2">87-6 pot B 2015</strain>
    </source>
</reference>
<feature type="compositionally biased region" description="Polar residues" evidence="1">
    <location>
        <begin position="291"/>
        <end position="300"/>
    </location>
</feature>
<sequence>MSTQISSATSHHLHGFHYSTTDFQHFKKRPFDQNAFNQETAEQLHNTYKKIKTATSVNSSLSQQPQTHATPPFGTSRNIGKRDVGNDIETSLLSNVPRIIDLSTGESLESIPSLEHLQSRKLKRPIELVENQVNLSSTLEPVEESKNNSLHSHKRLRTSKEHMCNFIEEDEEMMNSRIYGPVVLKELKTGSNTISSNKAKPVENQSLSRYKKSTSNISFTLPYQKAMTRYMRSQFQHLNNEEFENEGKQLILYRPRNEDYFMNSLIEDNNSMKDETDDKIVEIDETMYLNDQNGETNYNMNDEDDQMEID</sequence>
<feature type="compositionally biased region" description="Acidic residues" evidence="1">
    <location>
        <begin position="301"/>
        <end position="310"/>
    </location>
</feature>
<dbReference type="Proteomes" id="UP000789375">
    <property type="component" value="Unassembled WGS sequence"/>
</dbReference>
<name>A0A9N8Z4F4_FUNMO</name>
<evidence type="ECO:0000313" key="2">
    <source>
        <dbReference type="EMBL" id="CAG8471729.1"/>
    </source>
</evidence>
<proteinExistence type="predicted"/>